<name>A0ABQ5PYQ1_9BACT</name>
<evidence type="ECO:0008006" key="7">
    <source>
        <dbReference type="Google" id="ProtNLM"/>
    </source>
</evidence>
<dbReference type="Proteomes" id="UP001165044">
    <property type="component" value="Unassembled WGS sequence"/>
</dbReference>
<evidence type="ECO:0000313" key="6">
    <source>
        <dbReference type="Proteomes" id="UP001165044"/>
    </source>
</evidence>
<comment type="caution">
    <text evidence="5">The sequence shown here is derived from an EMBL/GenBank/DDBJ whole genome shotgun (WGS) entry which is preliminary data.</text>
</comment>
<evidence type="ECO:0000313" key="5">
    <source>
        <dbReference type="EMBL" id="GLH67245.1"/>
    </source>
</evidence>
<dbReference type="InterPro" id="IPR051685">
    <property type="entry name" value="Ycf3/AcsC/BcsC/TPR_MFPF"/>
</dbReference>
<protein>
    <recommendedName>
        <fullName evidence="7">Tetratricopeptide repeat protein</fullName>
    </recommendedName>
</protein>
<dbReference type="InterPro" id="IPR019734">
    <property type="entry name" value="TPR_rpt"/>
</dbReference>
<dbReference type="RefSeq" id="WP_285608243.1">
    <property type="nucleotide sequence ID" value="NZ_BSDC01000002.1"/>
</dbReference>
<dbReference type="SMART" id="SM00028">
    <property type="entry name" value="TPR"/>
    <property type="match status" value="3"/>
</dbReference>
<keyword evidence="3" id="KW-0793">Thylakoid</keyword>
<feature type="repeat" description="TPR" evidence="4">
    <location>
        <begin position="92"/>
        <end position="125"/>
    </location>
</feature>
<organism evidence="5 6">
    <name type="scientific">Geothrix edaphica</name>
    <dbReference type="NCBI Taxonomy" id="2927976"/>
    <lineage>
        <taxon>Bacteria</taxon>
        <taxon>Pseudomonadati</taxon>
        <taxon>Acidobacteriota</taxon>
        <taxon>Holophagae</taxon>
        <taxon>Holophagales</taxon>
        <taxon>Holophagaceae</taxon>
        <taxon>Geothrix</taxon>
    </lineage>
</organism>
<sequence>MNRNIMFALAGGLVAGFLAGYFVGAGSAKETTVTTAAPTAGVVLPAPSLGGGMGAGVAAPGQLPPGMGLPNAEVQARIIRMEGIVKAEPKNHDAWVGLGNDYFDSHQPQKAVDAYAKALALKPDDPDILTDQGVMYRQLNQFDKAIANFQKAGKINPAHVPSLFNLGIVYAGDLHKPDEAAKAWNKVLVIAPNSEQATQARQLLAQLNKGGAPR</sequence>
<dbReference type="SUPFAM" id="SSF48452">
    <property type="entry name" value="TPR-like"/>
    <property type="match status" value="1"/>
</dbReference>
<evidence type="ECO:0000256" key="2">
    <source>
        <dbReference type="ARBA" id="ARBA00022803"/>
    </source>
</evidence>
<keyword evidence="1" id="KW-0677">Repeat</keyword>
<dbReference type="PANTHER" id="PTHR44943">
    <property type="entry name" value="CELLULOSE SYNTHASE OPERON PROTEIN C"/>
    <property type="match status" value="1"/>
</dbReference>
<evidence type="ECO:0000256" key="4">
    <source>
        <dbReference type="PROSITE-ProRule" id="PRU00339"/>
    </source>
</evidence>
<feature type="repeat" description="TPR" evidence="4">
    <location>
        <begin position="126"/>
        <end position="159"/>
    </location>
</feature>
<proteinExistence type="predicted"/>
<evidence type="ECO:0000256" key="3">
    <source>
        <dbReference type="ARBA" id="ARBA00023078"/>
    </source>
</evidence>
<accession>A0ABQ5PYQ1</accession>
<evidence type="ECO:0000256" key="1">
    <source>
        <dbReference type="ARBA" id="ARBA00022737"/>
    </source>
</evidence>
<keyword evidence="2 4" id="KW-0802">TPR repeat</keyword>
<reference evidence="5" key="1">
    <citation type="journal article" date="2023" name="Antonie Van Leeuwenhoek">
        <title>Mesoterricola silvestris gen. nov., sp. nov., Mesoterricola sediminis sp. nov., Geothrix oryzae sp. nov., Geothrix edaphica sp. nov., Geothrix rubra sp. nov., and Geothrix limicola sp. nov., six novel members of Acidobacteriota isolated from soils.</title>
        <authorList>
            <person name="Itoh H."/>
            <person name="Sugisawa Y."/>
            <person name="Mise K."/>
            <person name="Xu Z."/>
            <person name="Kuniyasu M."/>
            <person name="Ushijima N."/>
            <person name="Kawano K."/>
            <person name="Kobayashi E."/>
            <person name="Shiratori Y."/>
            <person name="Masuda Y."/>
            <person name="Senoo K."/>
        </authorList>
    </citation>
    <scope>NUCLEOTIDE SEQUENCE</scope>
    <source>
        <strain evidence="5">Red802</strain>
    </source>
</reference>
<dbReference type="Gene3D" id="1.25.40.10">
    <property type="entry name" value="Tetratricopeptide repeat domain"/>
    <property type="match status" value="2"/>
</dbReference>
<dbReference type="PROSITE" id="PS50005">
    <property type="entry name" value="TPR"/>
    <property type="match status" value="2"/>
</dbReference>
<dbReference type="Pfam" id="PF13414">
    <property type="entry name" value="TPR_11"/>
    <property type="match status" value="1"/>
</dbReference>
<dbReference type="PANTHER" id="PTHR44943:SF9">
    <property type="entry name" value="TPR-REPEAT-CONTAINING PROTEIN"/>
    <property type="match status" value="1"/>
</dbReference>
<dbReference type="Pfam" id="PF00515">
    <property type="entry name" value="TPR_1"/>
    <property type="match status" value="1"/>
</dbReference>
<gene>
    <name evidence="5" type="ORF">GETHED_16090</name>
</gene>
<dbReference type="EMBL" id="BSDC01000002">
    <property type="protein sequence ID" value="GLH67245.1"/>
    <property type="molecule type" value="Genomic_DNA"/>
</dbReference>
<keyword evidence="6" id="KW-1185">Reference proteome</keyword>
<dbReference type="InterPro" id="IPR011990">
    <property type="entry name" value="TPR-like_helical_dom_sf"/>
</dbReference>